<evidence type="ECO:0000313" key="11">
    <source>
        <dbReference type="EMBL" id="KIZ04804.1"/>
    </source>
</evidence>
<evidence type="ECO:0000259" key="10">
    <source>
        <dbReference type="PROSITE" id="PS50850"/>
    </source>
</evidence>
<evidence type="ECO:0000256" key="8">
    <source>
        <dbReference type="ARBA" id="ARBA00023136"/>
    </source>
</evidence>
<organism evidence="11 12">
    <name type="scientific">Monoraphidium neglectum</name>
    <dbReference type="NCBI Taxonomy" id="145388"/>
    <lineage>
        <taxon>Eukaryota</taxon>
        <taxon>Viridiplantae</taxon>
        <taxon>Chlorophyta</taxon>
        <taxon>core chlorophytes</taxon>
        <taxon>Chlorophyceae</taxon>
        <taxon>CS clade</taxon>
        <taxon>Sphaeropleales</taxon>
        <taxon>Selenastraceae</taxon>
        <taxon>Monoraphidium</taxon>
    </lineage>
</organism>
<dbReference type="Gene3D" id="1.20.1250.20">
    <property type="entry name" value="MFS general substrate transporter like domains"/>
    <property type="match status" value="1"/>
</dbReference>
<dbReference type="KEGG" id="mng:MNEG_3157"/>
<feature type="domain" description="Major facilitator superfamily (MFS) profile" evidence="10">
    <location>
        <begin position="31"/>
        <end position="199"/>
    </location>
</feature>
<dbReference type="OrthoDB" id="1651023at2759"/>
<dbReference type="PROSITE" id="PS50850">
    <property type="entry name" value="MFS"/>
    <property type="match status" value="1"/>
</dbReference>
<dbReference type="EMBL" id="KK100604">
    <property type="protein sequence ID" value="KIZ04804.1"/>
    <property type="molecule type" value="Genomic_DNA"/>
</dbReference>
<evidence type="ECO:0000256" key="2">
    <source>
        <dbReference type="ARBA" id="ARBA00010992"/>
    </source>
</evidence>
<keyword evidence="12" id="KW-1185">Reference proteome</keyword>
<dbReference type="GO" id="GO:0016020">
    <property type="term" value="C:membrane"/>
    <property type="evidence" value="ECO:0007669"/>
    <property type="project" value="UniProtKB-SubCell"/>
</dbReference>
<dbReference type="GO" id="GO:0032440">
    <property type="term" value="F:2-alkenal reductase [NAD(P)H] activity"/>
    <property type="evidence" value="ECO:0007669"/>
    <property type="project" value="UniProtKB-EC"/>
</dbReference>
<dbReference type="SUPFAM" id="SSF103473">
    <property type="entry name" value="MFS general substrate transporter"/>
    <property type="match status" value="1"/>
</dbReference>
<evidence type="ECO:0000256" key="9">
    <source>
        <dbReference type="SAM" id="Phobius"/>
    </source>
</evidence>
<feature type="transmembrane region" description="Helical" evidence="9">
    <location>
        <begin position="24"/>
        <end position="44"/>
    </location>
</feature>
<accession>A0A0D2LDM1</accession>
<dbReference type="InterPro" id="IPR020846">
    <property type="entry name" value="MFS_dom"/>
</dbReference>
<dbReference type="GeneID" id="25736035"/>
<evidence type="ECO:0000256" key="3">
    <source>
        <dbReference type="ARBA" id="ARBA00022448"/>
    </source>
</evidence>
<proteinExistence type="inferred from homology"/>
<dbReference type="InterPro" id="IPR003663">
    <property type="entry name" value="Sugar/inositol_transpt"/>
</dbReference>
<keyword evidence="7 9" id="KW-1133">Transmembrane helix</keyword>
<dbReference type="RefSeq" id="XP_013903823.1">
    <property type="nucleotide sequence ID" value="XM_014048369.1"/>
</dbReference>
<reference evidence="11 12" key="1">
    <citation type="journal article" date="2013" name="BMC Genomics">
        <title>Reconstruction of the lipid metabolism for the microalga Monoraphidium neglectum from its genome sequence reveals characteristics suitable for biofuel production.</title>
        <authorList>
            <person name="Bogen C."/>
            <person name="Al-Dilaimi A."/>
            <person name="Albersmeier A."/>
            <person name="Wichmann J."/>
            <person name="Grundmann M."/>
            <person name="Rupp O."/>
            <person name="Lauersen K.J."/>
            <person name="Blifernez-Klassen O."/>
            <person name="Kalinowski J."/>
            <person name="Goesmann A."/>
            <person name="Mussgnug J.H."/>
            <person name="Kruse O."/>
        </authorList>
    </citation>
    <scope>NUCLEOTIDE SEQUENCE [LARGE SCALE GENOMIC DNA]</scope>
    <source>
        <strain evidence="11 12">SAG 48.87</strain>
    </source>
</reference>
<keyword evidence="4 11" id="KW-0762">Sugar transport</keyword>
<evidence type="ECO:0000256" key="7">
    <source>
        <dbReference type="ARBA" id="ARBA00022989"/>
    </source>
</evidence>
<dbReference type="InterPro" id="IPR036259">
    <property type="entry name" value="MFS_trans_sf"/>
</dbReference>
<dbReference type="EC" id="1.3.1.74" evidence="11"/>
<evidence type="ECO:0000256" key="6">
    <source>
        <dbReference type="ARBA" id="ARBA00022847"/>
    </source>
</evidence>
<dbReference type="PANTHER" id="PTHR23500:SF357">
    <property type="entry name" value="IP12678P"/>
    <property type="match status" value="1"/>
</dbReference>
<sequence length="199" mass="20467">MAPAAVGSGPSFDKDRIALYEGKTTSAVIIIAIVAASGGLLFGFDNGITGGVIAHPDFGPKFFPTIGESNVASDAFCKYDDHLLQLFTSSLFLAAAAAAMVGSWTCNRYGRKMTMLAGGLCFLIGTALVAAAVALPMLVIGRIVLGFGVGFACQVRRQPAAATALIARLDRGGCAPRGRVACAHFGRSSSRRPAPSPSN</sequence>
<evidence type="ECO:0000256" key="1">
    <source>
        <dbReference type="ARBA" id="ARBA00004141"/>
    </source>
</evidence>
<keyword evidence="5 9" id="KW-0812">Transmembrane</keyword>
<feature type="transmembrane region" description="Helical" evidence="9">
    <location>
        <begin position="83"/>
        <end position="104"/>
    </location>
</feature>
<protein>
    <submittedName>
        <fullName evidence="11">Sugar transporter, putative</fullName>
        <ecNumber evidence="11">1.3.1.74</ecNumber>
    </submittedName>
</protein>
<name>A0A0D2LDM1_9CHLO</name>
<dbReference type="GO" id="GO:0015144">
    <property type="term" value="F:carbohydrate transmembrane transporter activity"/>
    <property type="evidence" value="ECO:0007669"/>
    <property type="project" value="InterPro"/>
</dbReference>
<dbReference type="PRINTS" id="PR00171">
    <property type="entry name" value="SUGRTRNSPORT"/>
</dbReference>
<keyword evidence="8 9" id="KW-0472">Membrane</keyword>
<evidence type="ECO:0000256" key="5">
    <source>
        <dbReference type="ARBA" id="ARBA00022692"/>
    </source>
</evidence>
<dbReference type="AlphaFoldDB" id="A0A0D2LDM1"/>
<feature type="transmembrane region" description="Helical" evidence="9">
    <location>
        <begin position="116"/>
        <end position="139"/>
    </location>
</feature>
<dbReference type="GO" id="GO:0015293">
    <property type="term" value="F:symporter activity"/>
    <property type="evidence" value="ECO:0007669"/>
    <property type="project" value="UniProtKB-KW"/>
</dbReference>
<keyword evidence="3" id="KW-0813">Transport</keyword>
<comment type="similarity">
    <text evidence="2">Belongs to the major facilitator superfamily. Sugar transporter (TC 2.A.1.1) family.</text>
</comment>
<dbReference type="InterPro" id="IPR045262">
    <property type="entry name" value="STP/PLT_plant"/>
</dbReference>
<dbReference type="Proteomes" id="UP000054498">
    <property type="component" value="Unassembled WGS sequence"/>
</dbReference>
<evidence type="ECO:0000256" key="4">
    <source>
        <dbReference type="ARBA" id="ARBA00022597"/>
    </source>
</evidence>
<comment type="subcellular location">
    <subcellularLocation>
        <location evidence="1">Membrane</location>
        <topology evidence="1">Multi-pass membrane protein</topology>
    </subcellularLocation>
</comment>
<dbReference type="PANTHER" id="PTHR23500">
    <property type="entry name" value="SOLUTE CARRIER FAMILY 2, FACILITATED GLUCOSE TRANSPORTER"/>
    <property type="match status" value="1"/>
</dbReference>
<keyword evidence="11" id="KW-0560">Oxidoreductase</keyword>
<dbReference type="Pfam" id="PF00083">
    <property type="entry name" value="Sugar_tr"/>
    <property type="match status" value="1"/>
</dbReference>
<keyword evidence="6" id="KW-0769">Symport</keyword>
<gene>
    <name evidence="11" type="ORF">MNEG_3157</name>
</gene>
<dbReference type="InterPro" id="IPR005828">
    <property type="entry name" value="MFS_sugar_transport-like"/>
</dbReference>
<evidence type="ECO:0000313" key="12">
    <source>
        <dbReference type="Proteomes" id="UP000054498"/>
    </source>
</evidence>